<dbReference type="InterPro" id="IPR006016">
    <property type="entry name" value="UspA"/>
</dbReference>
<feature type="domain" description="UspA" evidence="2">
    <location>
        <begin position="2"/>
        <end position="137"/>
    </location>
</feature>
<dbReference type="Proteomes" id="UP000197781">
    <property type="component" value="Chromosome"/>
</dbReference>
<dbReference type="InterPro" id="IPR006015">
    <property type="entry name" value="Universal_stress_UspA"/>
</dbReference>
<gene>
    <name evidence="3" type="ORF">BP422_15155</name>
</gene>
<dbReference type="EMBL" id="CP018145">
    <property type="protein sequence ID" value="ASJ54789.1"/>
    <property type="molecule type" value="Genomic_DNA"/>
</dbReference>
<evidence type="ECO:0000313" key="3">
    <source>
        <dbReference type="EMBL" id="ASJ54789.1"/>
    </source>
</evidence>
<dbReference type="PANTHER" id="PTHR46268">
    <property type="entry name" value="STRESS RESPONSE PROTEIN NHAX"/>
    <property type="match status" value="1"/>
</dbReference>
<dbReference type="AlphaFoldDB" id="A0A220MJ29"/>
<evidence type="ECO:0000313" key="4">
    <source>
        <dbReference type="Proteomes" id="UP000197781"/>
    </source>
</evidence>
<feature type="domain" description="UspA" evidence="2">
    <location>
        <begin position="146"/>
        <end position="285"/>
    </location>
</feature>
<name>A0A220MJ29_9BACL</name>
<proteinExistence type="inferred from homology"/>
<dbReference type="PRINTS" id="PR01438">
    <property type="entry name" value="UNVRSLSTRESS"/>
</dbReference>
<evidence type="ECO:0000256" key="1">
    <source>
        <dbReference type="ARBA" id="ARBA00008791"/>
    </source>
</evidence>
<dbReference type="PANTHER" id="PTHR46268:SF6">
    <property type="entry name" value="UNIVERSAL STRESS PROTEIN UP12"/>
    <property type="match status" value="1"/>
</dbReference>
<dbReference type="RefSeq" id="WP_088908501.1">
    <property type="nucleotide sequence ID" value="NZ_CP018145.1"/>
</dbReference>
<dbReference type="InterPro" id="IPR014729">
    <property type="entry name" value="Rossmann-like_a/b/a_fold"/>
</dbReference>
<protein>
    <recommendedName>
        <fullName evidence="2">UspA domain-containing protein</fullName>
    </recommendedName>
</protein>
<accession>A0A220MJ29</accession>
<dbReference type="KEGG" id="bfm:BP422_15155"/>
<dbReference type="CDD" id="cd00293">
    <property type="entry name" value="USP-like"/>
    <property type="match status" value="2"/>
</dbReference>
<comment type="similarity">
    <text evidence="1">Belongs to the universal stress protein A family.</text>
</comment>
<dbReference type="Pfam" id="PF00582">
    <property type="entry name" value="Usp"/>
    <property type="match status" value="2"/>
</dbReference>
<reference evidence="3 4" key="1">
    <citation type="submission" date="2016-11" db="EMBL/GenBank/DDBJ databases">
        <authorList>
            <person name="Jaros S."/>
            <person name="Januszkiewicz K."/>
            <person name="Wedrychowicz H."/>
        </authorList>
    </citation>
    <scope>NUCLEOTIDE SEQUENCE [LARGE SCALE GENOMIC DNA]</scope>
    <source>
        <strain evidence="3 4">NF2</strain>
    </source>
</reference>
<dbReference type="SUPFAM" id="SSF52402">
    <property type="entry name" value="Adenine nucleotide alpha hydrolases-like"/>
    <property type="match status" value="2"/>
</dbReference>
<organism evidence="3 4">
    <name type="scientific">Brevibacillus formosus</name>
    <dbReference type="NCBI Taxonomy" id="54913"/>
    <lineage>
        <taxon>Bacteria</taxon>
        <taxon>Bacillati</taxon>
        <taxon>Bacillota</taxon>
        <taxon>Bacilli</taxon>
        <taxon>Bacillales</taxon>
        <taxon>Paenibacillaceae</taxon>
        <taxon>Brevibacillus</taxon>
    </lineage>
</organism>
<sequence length="285" mass="31730">MNKLLVSIDSDNVSAQAISFAKTLLEEGQALSLLHVIRPLASSRVIHYVGRKVVEEILKEDAVAALTQTLQSVEQDHIPHTIEYEFGEPSQVIAKYTDEHDLVIMGTHKRGPITGFLLGSVSNAVLKKASCPVLLVPNGYEKSEEIKTILVAVDGSETSHRAAQISMHLARKTNARCILVHVVTPPVLYSPELADMVRKDREELVRIGEELLLEYENQFIHDQFPYMKKVAIGHPAQIINEVAEDEKADVIVLGYKGLNWMAEQIMGSVTYKLIHQSKIPLLIVK</sequence>
<evidence type="ECO:0000259" key="2">
    <source>
        <dbReference type="Pfam" id="PF00582"/>
    </source>
</evidence>
<dbReference type="Gene3D" id="3.40.50.620">
    <property type="entry name" value="HUPs"/>
    <property type="match status" value="2"/>
</dbReference>